<feature type="compositionally biased region" description="Acidic residues" evidence="1">
    <location>
        <begin position="182"/>
        <end position="193"/>
    </location>
</feature>
<evidence type="ECO:0000256" key="1">
    <source>
        <dbReference type="SAM" id="MobiDB-lite"/>
    </source>
</evidence>
<feature type="compositionally biased region" description="Low complexity" evidence="1">
    <location>
        <begin position="462"/>
        <end position="475"/>
    </location>
</feature>
<evidence type="ECO:0000313" key="3">
    <source>
        <dbReference type="Proteomes" id="UP000807025"/>
    </source>
</evidence>
<feature type="compositionally biased region" description="Pro residues" evidence="1">
    <location>
        <begin position="830"/>
        <end position="840"/>
    </location>
</feature>
<feature type="compositionally biased region" description="Basic and acidic residues" evidence="1">
    <location>
        <begin position="370"/>
        <end position="385"/>
    </location>
</feature>
<feature type="compositionally biased region" description="Polar residues" evidence="1">
    <location>
        <begin position="573"/>
        <end position="589"/>
    </location>
</feature>
<evidence type="ECO:0000313" key="2">
    <source>
        <dbReference type="EMBL" id="KAF9487034.1"/>
    </source>
</evidence>
<dbReference type="Proteomes" id="UP000807025">
    <property type="component" value="Unassembled WGS sequence"/>
</dbReference>
<name>A0A9P5ZIK7_PLEER</name>
<proteinExistence type="predicted"/>
<feature type="region of interest" description="Disordered" evidence="1">
    <location>
        <begin position="366"/>
        <end position="420"/>
    </location>
</feature>
<sequence length="951" mass="100037">MSALAKAGLVIPKGAFPWLGLTKILVAQGYQLINWPVAVTFPGREKAARKAVAKGKKRRGVTGLNAEATDSLIANFSPDAKQQIQFVKMSPQQAEAATLGNEPVIITAAPEPGSRQLQGMRLFPDQRVDTNGPPQLAPGDPRAADDFVEAMESSESDSTKPGPSTARTRVKKKKSSPPHSESDEDEEDEESAGDSDSAVATRPMTRASAKKVAKPVTSKPRKKAVPILAATSKPQKKAVIATGGSVEVVESDDSDDERVRPAARKLQRKAQVVSSNDSDDKSVPSTATVAIKQSPPDQPSDDEDEQVQIHPPMKRQIARIQSPESSAERGVEPETPTPVGSRMGHSALKLRRSLVVAGKLPKFSLNFAHPESDSRRAAEASKATDARSSTSKAAPPVPDVAATIAEPESPTPVGLSTSPILKQRKSLIAGGKLMAFNLCNSNPEPGVPQRSAALSKPADATSLASEAALPDAEAAVPKHHKKKHVASSSEVAPKAALKSAVEGLPLTSEAAPPDAPTEAAGPKRHKTKRVASSSKVVPKAAPKPAAEGLSSTSEAVPPDAEGAVAKRHRTKHVASSSEVVPKGLSSTSKAVPPDAEAPVAKRHKTKHGASSDVLPKALSRSLKTKNATTSSTGEAATPVEATVADSLTTKGAPNAVPERSKPTQKHVSAVAPPEGVASALSIGELAPEIEPAAKLGKMKCFATSSTSEVSAKRSKTKHATGSTTEAARPPPVPKRTKTKDPTTVKCTKTGNDKGCSLQPDAPEAASPVQQGPQEHRQPPSLDESNTMAWEDRYRQPPGLDGSNTAPWDSYRGLFNAPLDPDPSNSGRYPPSWPYPPPPGYGRPHLPAFDGFDAQHGPPSYFPDFYNPYVRPPHPSYAQRRPPAHDMYGLQEGSSGTYLRSPFEYPRGRSPHDTYGGPLEGSSGAYNRPPDSRGRSPHSGYGGPQEGASGSK</sequence>
<gene>
    <name evidence="2" type="ORF">BDN71DRAFT_1551784</name>
</gene>
<reference evidence="2" key="1">
    <citation type="submission" date="2020-11" db="EMBL/GenBank/DDBJ databases">
        <authorList>
            <consortium name="DOE Joint Genome Institute"/>
            <person name="Ahrendt S."/>
            <person name="Riley R."/>
            <person name="Andreopoulos W."/>
            <person name="Labutti K."/>
            <person name="Pangilinan J."/>
            <person name="Ruiz-Duenas F.J."/>
            <person name="Barrasa J.M."/>
            <person name="Sanchez-Garcia M."/>
            <person name="Camarero S."/>
            <person name="Miyauchi S."/>
            <person name="Serrano A."/>
            <person name="Linde D."/>
            <person name="Babiker R."/>
            <person name="Drula E."/>
            <person name="Ayuso-Fernandez I."/>
            <person name="Pacheco R."/>
            <person name="Padilla G."/>
            <person name="Ferreira P."/>
            <person name="Barriuso J."/>
            <person name="Kellner H."/>
            <person name="Castanera R."/>
            <person name="Alfaro M."/>
            <person name="Ramirez L."/>
            <person name="Pisabarro A.G."/>
            <person name="Kuo A."/>
            <person name="Tritt A."/>
            <person name="Lipzen A."/>
            <person name="He G."/>
            <person name="Yan M."/>
            <person name="Ng V."/>
            <person name="Cullen D."/>
            <person name="Martin F."/>
            <person name="Rosso M.-N."/>
            <person name="Henrissat B."/>
            <person name="Hibbett D."/>
            <person name="Martinez A.T."/>
            <person name="Grigoriev I.V."/>
        </authorList>
    </citation>
    <scope>NUCLEOTIDE SEQUENCE</scope>
    <source>
        <strain evidence="2">ATCC 90797</strain>
    </source>
</reference>
<feature type="compositionally biased region" description="Polar residues" evidence="1">
    <location>
        <begin position="624"/>
        <end position="634"/>
    </location>
</feature>
<feature type="region of interest" description="Disordered" evidence="1">
    <location>
        <begin position="693"/>
        <end position="951"/>
    </location>
</feature>
<dbReference type="EMBL" id="MU154834">
    <property type="protein sequence ID" value="KAF9487034.1"/>
    <property type="molecule type" value="Genomic_DNA"/>
</dbReference>
<feature type="compositionally biased region" description="Basic residues" evidence="1">
    <location>
        <begin position="208"/>
        <end position="224"/>
    </location>
</feature>
<feature type="region of interest" description="Disordered" evidence="1">
    <location>
        <begin position="439"/>
        <end position="672"/>
    </location>
</feature>
<dbReference type="AlphaFoldDB" id="A0A9P5ZIK7"/>
<organism evidence="2 3">
    <name type="scientific">Pleurotus eryngii</name>
    <name type="common">Boletus of the steppes</name>
    <dbReference type="NCBI Taxonomy" id="5323"/>
    <lineage>
        <taxon>Eukaryota</taxon>
        <taxon>Fungi</taxon>
        <taxon>Dikarya</taxon>
        <taxon>Basidiomycota</taxon>
        <taxon>Agaricomycotina</taxon>
        <taxon>Agaricomycetes</taxon>
        <taxon>Agaricomycetidae</taxon>
        <taxon>Agaricales</taxon>
        <taxon>Pleurotineae</taxon>
        <taxon>Pleurotaceae</taxon>
        <taxon>Pleurotus</taxon>
    </lineage>
</organism>
<dbReference type="OrthoDB" id="3069031at2759"/>
<keyword evidence="3" id="KW-1185">Reference proteome</keyword>
<comment type="caution">
    <text evidence="2">The sequence shown here is derived from an EMBL/GenBank/DDBJ whole genome shotgun (WGS) entry which is preliminary data.</text>
</comment>
<protein>
    <submittedName>
        <fullName evidence="2">Uncharacterized protein</fullName>
    </submittedName>
</protein>
<accession>A0A9P5ZIK7</accession>
<feature type="region of interest" description="Disordered" evidence="1">
    <location>
        <begin position="150"/>
        <end position="346"/>
    </location>
</feature>
<feature type="compositionally biased region" description="Low complexity" evidence="1">
    <location>
        <begin position="510"/>
        <end position="520"/>
    </location>
</feature>
<feature type="compositionally biased region" description="Low complexity" evidence="1">
    <location>
        <begin position="530"/>
        <end position="546"/>
    </location>
</feature>